<reference evidence="1 2" key="1">
    <citation type="submission" date="2015-12" db="EMBL/GenBank/DDBJ databases">
        <title>Dictyostelia acquired genes for synthesis and detection of signals that induce cell-type specialization by lateral gene transfer from prokaryotes.</title>
        <authorList>
            <person name="Gloeckner G."/>
            <person name="Schaap P."/>
        </authorList>
    </citation>
    <scope>NUCLEOTIDE SEQUENCE [LARGE SCALE GENOMIC DNA]</scope>
    <source>
        <strain evidence="1 2">TK</strain>
    </source>
</reference>
<evidence type="ECO:0000313" key="2">
    <source>
        <dbReference type="Proteomes" id="UP000076078"/>
    </source>
</evidence>
<sequence length="1049" mass="121516">MDIPHFIVSGILEYLLNQPRDLVYLVEFFNRITLVSKQWNRYIIPRVEIPYGITYSTVSAIFENNNAKRWANLVERFNIKCRFKLYSSEDNELQPVIIDNVYNLCELESYDREYISGFKNLKKVSLSFGENNLDTDLKGIDGDNGIIDYFFSYIGNDSLGGYSKLPQSLSEYIFNMNIFKRLVFYSVIILSIENTSSINYNLKNLSLFRVKVHENTIYNLLEKSPKLKLIELNEIDLENDISLNRILDKMVQIDFKNLQIVILVLMQPVHIQSIINFLNNTRAFDVLVEFKPSEELKDFNFIQIWKDKSKLKEILVHKNMLIDIAKHFSEMKSLTSLNIHEPNIELDGYQQHCDTIIKLNLPNLKSILINSNTYQFKEIGKLKFCSDVLLNNNNLTSISLTNMSINDCNSILKSQHPTITSLSCTLIPFKNDIEQLFILVKNIQENYTLTRLNINGGEYNNYDVITQVLSVNRKLESLSLYSNSSSTLTQQHLNEFEVVLSQNSVIKKIAYLNYAISPTPLVRSLFKLLYKYSISDIIPKIEIPYEIAMFTQISMLHWVDLAKRFNIHYRVRLTEHGDTDWVKPFIDKIYTLTSLNSFNRDYITNFKNVKNVAFNFNINENSNFELIDGITYTISYSGMLDSNYTELPGYLGETIFTKNITKRLLLSSTVIRSIGNLNYIVNHNMKHASLYSIEIDESTLCHFIEKSPNLKSLELHGIILLNGYSFTTVIEKIVKADFQHLNHLHLTYLNRHSVHFQSIIYLLNNTRASDVKIEFNIINIDSEEQVLKSEISNPHITQFTFYFLKGFQGSSSENIKDFHFLQIWKDKSKLKNITVNRDIVIYVSNHLEEMVSLHSLTLSEPYKVPKGHLYIDTIIKKNVPNLKSLYISDFFFDTNPTISNQVLLSNTHLKLLSLPLVTLDDCIGLLKCQHPTITSLHCEISMNDSSILVKSIQDNRTLTSLRVFCTATGMNIDFNRNDIILNVLSTNRTLENFSFVMISRYSKISQQHLDDFKMVLSQNSIIKRINTPMDTSVEMESLHKLFNKYSISA</sequence>
<comment type="caution">
    <text evidence="1">The sequence shown here is derived from an EMBL/GenBank/DDBJ whole genome shotgun (WGS) entry which is preliminary data.</text>
</comment>
<dbReference type="SUPFAM" id="SSF52047">
    <property type="entry name" value="RNI-like"/>
    <property type="match status" value="1"/>
</dbReference>
<evidence type="ECO:0000313" key="1">
    <source>
        <dbReference type="EMBL" id="KYQ94106.1"/>
    </source>
</evidence>
<dbReference type="FunCoup" id="A0A151ZJH3">
    <property type="interactions" value="8"/>
</dbReference>
<dbReference type="Proteomes" id="UP000076078">
    <property type="component" value="Unassembled WGS sequence"/>
</dbReference>
<dbReference type="InParanoid" id="A0A151ZJH3"/>
<proteinExistence type="predicted"/>
<dbReference type="AlphaFoldDB" id="A0A151ZJH3"/>
<organism evidence="1 2">
    <name type="scientific">Tieghemostelium lacteum</name>
    <name type="common">Slime mold</name>
    <name type="synonym">Dictyostelium lacteum</name>
    <dbReference type="NCBI Taxonomy" id="361077"/>
    <lineage>
        <taxon>Eukaryota</taxon>
        <taxon>Amoebozoa</taxon>
        <taxon>Evosea</taxon>
        <taxon>Eumycetozoa</taxon>
        <taxon>Dictyostelia</taxon>
        <taxon>Dictyosteliales</taxon>
        <taxon>Raperosteliaceae</taxon>
        <taxon>Tieghemostelium</taxon>
    </lineage>
</organism>
<protein>
    <submittedName>
        <fullName evidence="1">Uncharacterized protein</fullName>
    </submittedName>
</protein>
<gene>
    <name evidence="1" type="ORF">DLAC_11586</name>
</gene>
<keyword evidence="2" id="KW-1185">Reference proteome</keyword>
<name>A0A151ZJH3_TIELA</name>
<accession>A0A151ZJH3</accession>
<dbReference type="EMBL" id="LODT01000022">
    <property type="protein sequence ID" value="KYQ94106.1"/>
    <property type="molecule type" value="Genomic_DNA"/>
</dbReference>